<keyword evidence="2" id="KW-0963">Cytoplasm</keyword>
<dbReference type="AlphaFoldDB" id="A0A3L7ZIR5"/>
<proteinExistence type="inferred from homology"/>
<evidence type="ECO:0000256" key="7">
    <source>
        <dbReference type="SAM" id="Coils"/>
    </source>
</evidence>
<evidence type="ECO:0000256" key="8">
    <source>
        <dbReference type="SAM" id="Phobius"/>
    </source>
</evidence>
<evidence type="ECO:0000256" key="4">
    <source>
        <dbReference type="ARBA" id="ARBA00022803"/>
    </source>
</evidence>
<comment type="subcellular location">
    <subcellularLocation>
        <location evidence="1">Cytoplasm</location>
    </subcellularLocation>
</comment>
<accession>A0A3L7ZIR5</accession>
<dbReference type="SUPFAM" id="SSF48452">
    <property type="entry name" value="TPR-like"/>
    <property type="match status" value="1"/>
</dbReference>
<dbReference type="EMBL" id="RAYI01000117">
    <property type="protein sequence ID" value="RLT71736.1"/>
    <property type="molecule type" value="Genomic_DNA"/>
</dbReference>
<dbReference type="InterPro" id="IPR019734">
    <property type="entry name" value="TPR_rpt"/>
</dbReference>
<dbReference type="GO" id="GO:0005737">
    <property type="term" value="C:cytoplasm"/>
    <property type="evidence" value="ECO:0007669"/>
    <property type="project" value="UniProtKB-SubCell"/>
</dbReference>
<keyword evidence="8" id="KW-1133">Transmembrane helix</keyword>
<gene>
    <name evidence="9" type="ORF">D7V78_19675</name>
</gene>
<dbReference type="InterPro" id="IPR051476">
    <property type="entry name" value="Bac_ResReg_Asp_Phosphatase"/>
</dbReference>
<comment type="caution">
    <text evidence="9">The sequence shown here is derived from an EMBL/GenBank/DDBJ whole genome shotgun (WGS) entry which is preliminary data.</text>
</comment>
<keyword evidence="8" id="KW-0472">Membrane</keyword>
<evidence type="ECO:0000256" key="5">
    <source>
        <dbReference type="ARBA" id="ARBA00038253"/>
    </source>
</evidence>
<evidence type="ECO:0000313" key="9">
    <source>
        <dbReference type="EMBL" id="RLT71736.1"/>
    </source>
</evidence>
<dbReference type="SMART" id="SM00028">
    <property type="entry name" value="TPR"/>
    <property type="match status" value="5"/>
</dbReference>
<dbReference type="PROSITE" id="PS50005">
    <property type="entry name" value="TPR"/>
    <property type="match status" value="1"/>
</dbReference>
<keyword evidence="4 6" id="KW-0802">TPR repeat</keyword>
<feature type="transmembrane region" description="Helical" evidence="8">
    <location>
        <begin position="369"/>
        <end position="388"/>
    </location>
</feature>
<dbReference type="Gene3D" id="1.25.40.10">
    <property type="entry name" value="Tetratricopeptide repeat domain"/>
    <property type="match status" value="2"/>
</dbReference>
<dbReference type="PANTHER" id="PTHR46630:SF1">
    <property type="entry name" value="TETRATRICOPEPTIDE REPEAT PROTEIN 29"/>
    <property type="match status" value="1"/>
</dbReference>
<feature type="repeat" description="TPR" evidence="6">
    <location>
        <begin position="222"/>
        <end position="255"/>
    </location>
</feature>
<evidence type="ECO:0000256" key="2">
    <source>
        <dbReference type="ARBA" id="ARBA00022490"/>
    </source>
</evidence>
<evidence type="ECO:0000313" key="10">
    <source>
        <dbReference type="Proteomes" id="UP000278164"/>
    </source>
</evidence>
<reference evidence="9 10" key="1">
    <citation type="submission" date="2018-09" db="EMBL/GenBank/DDBJ databases">
        <title>Murine metabolic-syndrome-specific gut microbial biobank.</title>
        <authorList>
            <person name="Liu C."/>
        </authorList>
    </citation>
    <scope>NUCLEOTIDE SEQUENCE [LARGE SCALE GENOMIC DNA]</scope>
    <source>
        <strain evidence="9 10">8-P5</strain>
    </source>
</reference>
<comment type="similarity">
    <text evidence="5">Belongs to the Rap family.</text>
</comment>
<dbReference type="InterPro" id="IPR011990">
    <property type="entry name" value="TPR-like_helical_dom_sf"/>
</dbReference>
<feature type="coiled-coil region" evidence="7">
    <location>
        <begin position="340"/>
        <end position="369"/>
    </location>
</feature>
<dbReference type="OrthoDB" id="1046362at2"/>
<evidence type="ECO:0000256" key="1">
    <source>
        <dbReference type="ARBA" id="ARBA00004496"/>
    </source>
</evidence>
<name>A0A3L7ZIR5_PARDI</name>
<keyword evidence="3" id="KW-0677">Repeat</keyword>
<dbReference type="Proteomes" id="UP000278164">
    <property type="component" value="Unassembled WGS sequence"/>
</dbReference>
<organism evidence="9 10">
    <name type="scientific">Parabacteroides distasonis</name>
    <dbReference type="NCBI Taxonomy" id="823"/>
    <lineage>
        <taxon>Bacteria</taxon>
        <taxon>Pseudomonadati</taxon>
        <taxon>Bacteroidota</taxon>
        <taxon>Bacteroidia</taxon>
        <taxon>Bacteroidales</taxon>
        <taxon>Tannerellaceae</taxon>
        <taxon>Parabacteroides</taxon>
    </lineage>
</organism>
<dbReference type="Pfam" id="PF13424">
    <property type="entry name" value="TPR_12"/>
    <property type="match status" value="2"/>
</dbReference>
<keyword evidence="7" id="KW-0175">Coiled coil</keyword>
<dbReference type="Pfam" id="PF13181">
    <property type="entry name" value="TPR_8"/>
    <property type="match status" value="1"/>
</dbReference>
<dbReference type="PANTHER" id="PTHR46630">
    <property type="entry name" value="TETRATRICOPEPTIDE REPEAT PROTEIN 29"/>
    <property type="match status" value="1"/>
</dbReference>
<evidence type="ECO:0000256" key="3">
    <source>
        <dbReference type="ARBA" id="ARBA00022737"/>
    </source>
</evidence>
<evidence type="ECO:0000256" key="6">
    <source>
        <dbReference type="PROSITE-ProRule" id="PRU00339"/>
    </source>
</evidence>
<sequence length="622" mass="73659">MRFVIALILLCVNFCFSCRQQTETVSLELAQIDSIMWDHPDSALALLEKVPKPSPSDKLNDATWCLLYTQAWDKNYKKHTSDSLINVALRYFDKQGDGHRKAQAWFYKGSVLKDLGKLEEATECYVWARDLIGSFDEPLFASLICQTLGRVYREQKVYDLAFEQFREAIYYVTQVPRRDDWSHAYSELGRTFAERKRLDSARYYFERSLENAELINDLKAQAMAIGELGVVYFNEGDYKRALEYQKEELALKSQSGDSINFSSATFGIAVILYRMGELDSAEVYFKESLNTSNIERIQTTNLALYFISRRKHNHEEAFKYIDQYRFFTDSINNVNRTQAIAEAQEKYDNEKLENEKKTLLLEKERLRKLILRGWIVMIFFIGLLAFGYQRKLWLKERRLRKSEEHIHEYLSKVHENEEIIQTNKILMKSILEDFDDKIRLIDDLRNNIQILQSEKKEYQDNIEINIKNLQKETERLESENREYQCEIDRYSQSTVKNEARAIELEKQSNQNLFLKEWVTLLINYINNHVDLFKMLRENPRQTIDWTLLFESLDMVHNAFYSRLKKEFPFLNETDLQVCGLIKIGLTTSQISDIICISSSSVTKKKYRIPQAYQSMQRRNYRF</sequence>
<feature type="coiled-coil region" evidence="7">
    <location>
        <begin position="434"/>
        <end position="493"/>
    </location>
</feature>
<protein>
    <submittedName>
        <fullName evidence="9">Tetratricopeptide repeat protein</fullName>
    </submittedName>
</protein>
<keyword evidence="8" id="KW-0812">Transmembrane</keyword>